<dbReference type="Gene3D" id="3.30.9.10">
    <property type="entry name" value="D-Amino Acid Oxidase, subunit A, domain 2"/>
    <property type="match status" value="1"/>
</dbReference>
<proteinExistence type="inferred from homology"/>
<dbReference type="CTD" id="36128"/>
<evidence type="ECO:0000256" key="4">
    <source>
        <dbReference type="ARBA" id="ARBA00022827"/>
    </source>
</evidence>
<protein>
    <submittedName>
        <fullName evidence="9">D-aspartate oxidase-like</fullName>
    </submittedName>
</protein>
<evidence type="ECO:0000313" key="8">
    <source>
        <dbReference type="Proteomes" id="UP000504618"/>
    </source>
</evidence>
<keyword evidence="4 6" id="KW-0274">FAD</keyword>
<dbReference type="PANTHER" id="PTHR11530">
    <property type="entry name" value="D-AMINO ACID OXIDASE"/>
    <property type="match status" value="1"/>
</dbReference>
<reference evidence="9" key="1">
    <citation type="submission" date="2025-08" db="UniProtKB">
        <authorList>
            <consortium name="RefSeq"/>
        </authorList>
    </citation>
    <scope>IDENTIFICATION</scope>
    <source>
        <tissue evidence="9">Whole body</tissue>
    </source>
</reference>
<dbReference type="InterPro" id="IPR006076">
    <property type="entry name" value="FAD-dep_OxRdtase"/>
</dbReference>
<evidence type="ECO:0000256" key="1">
    <source>
        <dbReference type="ARBA" id="ARBA00001974"/>
    </source>
</evidence>
<dbReference type="GO" id="GO:0005737">
    <property type="term" value="C:cytoplasm"/>
    <property type="evidence" value="ECO:0007669"/>
    <property type="project" value="TreeGrafter"/>
</dbReference>
<dbReference type="Gene3D" id="3.40.50.720">
    <property type="entry name" value="NAD(P)-binding Rossmann-like Domain"/>
    <property type="match status" value="1"/>
</dbReference>
<dbReference type="PROSITE" id="PS00677">
    <property type="entry name" value="DAO"/>
    <property type="match status" value="1"/>
</dbReference>
<dbReference type="GO" id="GO:0019478">
    <property type="term" value="P:D-amino acid catabolic process"/>
    <property type="evidence" value="ECO:0007669"/>
    <property type="project" value="TreeGrafter"/>
</dbReference>
<dbReference type="SUPFAM" id="SSF51971">
    <property type="entry name" value="Nucleotide-binding domain"/>
    <property type="match status" value="1"/>
</dbReference>
<keyword evidence="5" id="KW-0560">Oxidoreductase</keyword>
<feature type="domain" description="FAD dependent oxidoreductase" evidence="7">
    <location>
        <begin position="2"/>
        <end position="324"/>
    </location>
</feature>
<dbReference type="PIRSF" id="PIRSF000189">
    <property type="entry name" value="D-aa_oxidase"/>
    <property type="match status" value="1"/>
</dbReference>
<dbReference type="GO" id="GO:0071949">
    <property type="term" value="F:FAD binding"/>
    <property type="evidence" value="ECO:0007669"/>
    <property type="project" value="InterPro"/>
</dbReference>
<evidence type="ECO:0000256" key="2">
    <source>
        <dbReference type="ARBA" id="ARBA00006730"/>
    </source>
</evidence>
<name>A0A6J1PJN6_9HYME</name>
<dbReference type="AlphaFoldDB" id="A0A6J1PJN6"/>
<evidence type="ECO:0000256" key="6">
    <source>
        <dbReference type="PIRSR" id="PIRSR000189-1"/>
    </source>
</evidence>
<dbReference type="GO" id="GO:0003884">
    <property type="term" value="F:D-amino-acid oxidase activity"/>
    <property type="evidence" value="ECO:0007669"/>
    <property type="project" value="InterPro"/>
</dbReference>
<comment type="similarity">
    <text evidence="2">Belongs to the DAMOX/DASOX family.</text>
</comment>
<keyword evidence="8" id="KW-1185">Reference proteome</keyword>
<organism evidence="8 9">
    <name type="scientific">Temnothorax curvispinosus</name>
    <dbReference type="NCBI Taxonomy" id="300111"/>
    <lineage>
        <taxon>Eukaryota</taxon>
        <taxon>Metazoa</taxon>
        <taxon>Ecdysozoa</taxon>
        <taxon>Arthropoda</taxon>
        <taxon>Hexapoda</taxon>
        <taxon>Insecta</taxon>
        <taxon>Pterygota</taxon>
        <taxon>Neoptera</taxon>
        <taxon>Endopterygota</taxon>
        <taxon>Hymenoptera</taxon>
        <taxon>Apocrita</taxon>
        <taxon>Aculeata</taxon>
        <taxon>Formicoidea</taxon>
        <taxon>Formicidae</taxon>
        <taxon>Myrmicinae</taxon>
        <taxon>Temnothorax</taxon>
    </lineage>
</organism>
<feature type="binding site" evidence="6">
    <location>
        <position position="309"/>
    </location>
    <ligand>
        <name>D-dopa</name>
        <dbReference type="ChEBI" id="CHEBI:149689"/>
    </ligand>
</feature>
<sequence>MKIAVVGGGVVGLTTAGFVQAGYFHNADITVLASDFDNTVSHVAAGIFRVGASFCGPSEAITRHWIKDSYEFYDALRKMNDASRAGVTAISGYIFANSSPNVVKNHWLEDVVPVYRRANEEELKLVNGTWKYGSYFSTLLTQSTLYLPWARQRLHANGITFKQRDVNSLKELIDDYDIIINCTGLGARQLCNDRRLVSLRGQVLKVKAPWMKMFFYGELDTYVIPGFNGVVTLGGSRSFDSENMNVCPYESAAIRERCETLVPSLKNAKISRQEVGLRPHREGGVRVGEGSRISNHSEAIIVHNYGHGGYGVCMAPGTARAAVDSAVQLYKSTSSKI</sequence>
<evidence type="ECO:0000256" key="5">
    <source>
        <dbReference type="ARBA" id="ARBA00023002"/>
    </source>
</evidence>
<evidence type="ECO:0000259" key="7">
    <source>
        <dbReference type="Pfam" id="PF01266"/>
    </source>
</evidence>
<feature type="binding site" evidence="6">
    <location>
        <position position="166"/>
    </location>
    <ligand>
        <name>FAD</name>
        <dbReference type="ChEBI" id="CHEBI:57692"/>
    </ligand>
</feature>
<evidence type="ECO:0000256" key="3">
    <source>
        <dbReference type="ARBA" id="ARBA00022630"/>
    </source>
</evidence>
<dbReference type="Pfam" id="PF01266">
    <property type="entry name" value="DAO"/>
    <property type="match status" value="1"/>
</dbReference>
<dbReference type="InterPro" id="IPR023209">
    <property type="entry name" value="DAO"/>
</dbReference>
<dbReference type="GeneID" id="112453160"/>
<dbReference type="SUPFAM" id="SSF54373">
    <property type="entry name" value="FAD-linked reductases, C-terminal domain"/>
    <property type="match status" value="1"/>
</dbReference>
<dbReference type="Proteomes" id="UP000504618">
    <property type="component" value="Unplaced"/>
</dbReference>
<feature type="binding site" evidence="6">
    <location>
        <position position="278"/>
    </location>
    <ligand>
        <name>D-dopa</name>
        <dbReference type="ChEBI" id="CHEBI:149689"/>
    </ligand>
</feature>
<evidence type="ECO:0000313" key="9">
    <source>
        <dbReference type="RefSeq" id="XP_024869513.1"/>
    </source>
</evidence>
<accession>A0A6J1PJN6</accession>
<feature type="binding site" evidence="6">
    <location>
        <position position="183"/>
    </location>
    <ligand>
        <name>FAD</name>
        <dbReference type="ChEBI" id="CHEBI:57692"/>
    </ligand>
</feature>
<dbReference type="PANTHER" id="PTHR11530:SF17">
    <property type="entry name" value="RE49860P"/>
    <property type="match status" value="1"/>
</dbReference>
<feature type="binding site" evidence="6">
    <location>
        <position position="222"/>
    </location>
    <ligand>
        <name>D-dopa</name>
        <dbReference type="ChEBI" id="CHEBI:149689"/>
    </ligand>
</feature>
<keyword evidence="3" id="KW-0285">Flavoprotein</keyword>
<gene>
    <name evidence="9" type="primary">LOC112453160</name>
</gene>
<dbReference type="InterPro" id="IPR006181">
    <property type="entry name" value="D-amino_acid_oxidase_CS"/>
</dbReference>
<dbReference type="RefSeq" id="XP_024869513.1">
    <property type="nucleotide sequence ID" value="XM_025013745.1"/>
</dbReference>
<comment type="cofactor">
    <cofactor evidence="1 6">
        <name>FAD</name>
        <dbReference type="ChEBI" id="CHEBI:57692"/>
    </cofactor>
</comment>
<dbReference type="OrthoDB" id="2015447at2759"/>